<dbReference type="InterPro" id="IPR046342">
    <property type="entry name" value="CBS_dom_sf"/>
</dbReference>
<evidence type="ECO:0000313" key="14">
    <source>
        <dbReference type="Proteomes" id="UP000198636"/>
    </source>
</evidence>
<dbReference type="PROSITE" id="PS51846">
    <property type="entry name" value="CNNM"/>
    <property type="match status" value="1"/>
</dbReference>
<evidence type="ECO:0000259" key="12">
    <source>
        <dbReference type="PROSITE" id="PS51846"/>
    </source>
</evidence>
<dbReference type="Proteomes" id="UP000198636">
    <property type="component" value="Unassembled WGS sequence"/>
</dbReference>
<feature type="transmembrane region" description="Helical" evidence="10">
    <location>
        <begin position="95"/>
        <end position="115"/>
    </location>
</feature>
<keyword evidence="6 8" id="KW-0129">CBS domain</keyword>
<dbReference type="InterPro" id="IPR044751">
    <property type="entry name" value="Ion_transp-like_CBS"/>
</dbReference>
<protein>
    <submittedName>
        <fullName evidence="13">Putative hemolysin</fullName>
    </submittedName>
</protein>
<evidence type="ECO:0000313" key="13">
    <source>
        <dbReference type="EMBL" id="SCY93379.1"/>
    </source>
</evidence>
<evidence type="ECO:0000256" key="8">
    <source>
        <dbReference type="PROSITE-ProRule" id="PRU00703"/>
    </source>
</evidence>
<dbReference type="Pfam" id="PF03471">
    <property type="entry name" value="CorC_HlyC"/>
    <property type="match status" value="1"/>
</dbReference>
<dbReference type="InterPro" id="IPR000644">
    <property type="entry name" value="CBS_dom"/>
</dbReference>
<dbReference type="Gene3D" id="3.10.580.10">
    <property type="entry name" value="CBS-domain"/>
    <property type="match status" value="1"/>
</dbReference>
<evidence type="ECO:0000256" key="3">
    <source>
        <dbReference type="ARBA" id="ARBA00022692"/>
    </source>
</evidence>
<evidence type="ECO:0000256" key="9">
    <source>
        <dbReference type="PROSITE-ProRule" id="PRU01193"/>
    </source>
</evidence>
<dbReference type="Pfam" id="PF01595">
    <property type="entry name" value="CNNM"/>
    <property type="match status" value="1"/>
</dbReference>
<dbReference type="SUPFAM" id="SSF56176">
    <property type="entry name" value="FAD-binding/transporter-associated domain-like"/>
    <property type="match status" value="1"/>
</dbReference>
<reference evidence="13 14" key="1">
    <citation type="submission" date="2016-10" db="EMBL/GenBank/DDBJ databases">
        <authorList>
            <person name="de Groot N.N."/>
        </authorList>
    </citation>
    <scope>NUCLEOTIDE SEQUENCE [LARGE SCALE GENOMIC DNA]</scope>
    <source>
        <strain evidence="13 14">DSM 18978</strain>
    </source>
</reference>
<dbReference type="FunFam" id="3.10.580.10:FF:000002">
    <property type="entry name" value="Magnesium/cobalt efflux protein CorC"/>
    <property type="match status" value="1"/>
</dbReference>
<dbReference type="PANTHER" id="PTHR22777">
    <property type="entry name" value="HEMOLYSIN-RELATED"/>
    <property type="match status" value="1"/>
</dbReference>
<dbReference type="GO" id="GO:0050660">
    <property type="term" value="F:flavin adenine dinucleotide binding"/>
    <property type="evidence" value="ECO:0007669"/>
    <property type="project" value="InterPro"/>
</dbReference>
<keyword evidence="5 9" id="KW-1133">Transmembrane helix</keyword>
<feature type="transmembrane region" description="Helical" evidence="10">
    <location>
        <begin position="12"/>
        <end position="35"/>
    </location>
</feature>
<evidence type="ECO:0000256" key="2">
    <source>
        <dbReference type="ARBA" id="ARBA00006337"/>
    </source>
</evidence>
<evidence type="ECO:0000259" key="11">
    <source>
        <dbReference type="PROSITE" id="PS51371"/>
    </source>
</evidence>
<accession>A0A1G5K0I0</accession>
<evidence type="ECO:0000256" key="7">
    <source>
        <dbReference type="ARBA" id="ARBA00023136"/>
    </source>
</evidence>
<keyword evidence="3 9" id="KW-0812">Transmembrane</keyword>
<feature type="transmembrane region" description="Helical" evidence="10">
    <location>
        <begin position="136"/>
        <end position="161"/>
    </location>
</feature>
<dbReference type="PROSITE" id="PS51371">
    <property type="entry name" value="CBS"/>
    <property type="match status" value="2"/>
</dbReference>
<dbReference type="CDD" id="cd04590">
    <property type="entry name" value="CBS_pair_CorC_HlyC_assoc"/>
    <property type="match status" value="1"/>
</dbReference>
<dbReference type="SUPFAM" id="SSF54631">
    <property type="entry name" value="CBS-domain pair"/>
    <property type="match status" value="1"/>
</dbReference>
<gene>
    <name evidence="13" type="ORF">SAMN03080606_03127</name>
</gene>
<evidence type="ECO:0000256" key="1">
    <source>
        <dbReference type="ARBA" id="ARBA00004141"/>
    </source>
</evidence>
<proteinExistence type="inferred from homology"/>
<comment type="subcellular location">
    <subcellularLocation>
        <location evidence="1">Membrane</location>
        <topology evidence="1">Multi-pass membrane protein</topology>
    </subcellularLocation>
</comment>
<evidence type="ECO:0000256" key="5">
    <source>
        <dbReference type="ARBA" id="ARBA00022989"/>
    </source>
</evidence>
<feature type="domain" description="CBS" evidence="11">
    <location>
        <begin position="211"/>
        <end position="273"/>
    </location>
</feature>
<feature type="domain" description="CBS" evidence="11">
    <location>
        <begin position="274"/>
        <end position="331"/>
    </location>
</feature>
<comment type="similarity">
    <text evidence="2">Belongs to the UPF0053 family.</text>
</comment>
<dbReference type="PANTHER" id="PTHR22777:SF17">
    <property type="entry name" value="UPF0053 PROTEIN SLL0260"/>
    <property type="match status" value="1"/>
</dbReference>
<organism evidence="13 14">
    <name type="scientific">Alkaliphilus peptidifermentans DSM 18978</name>
    <dbReference type="NCBI Taxonomy" id="1120976"/>
    <lineage>
        <taxon>Bacteria</taxon>
        <taxon>Bacillati</taxon>
        <taxon>Bacillota</taxon>
        <taxon>Clostridia</taxon>
        <taxon>Peptostreptococcales</taxon>
        <taxon>Natronincolaceae</taxon>
        <taxon>Alkaliphilus</taxon>
    </lineage>
</organism>
<dbReference type="Gene3D" id="3.30.465.10">
    <property type="match status" value="1"/>
</dbReference>
<dbReference type="SMART" id="SM01091">
    <property type="entry name" value="CorC_HlyC"/>
    <property type="match status" value="1"/>
</dbReference>
<evidence type="ECO:0000256" key="6">
    <source>
        <dbReference type="ARBA" id="ARBA00023122"/>
    </source>
</evidence>
<dbReference type="GO" id="GO:0005886">
    <property type="term" value="C:plasma membrane"/>
    <property type="evidence" value="ECO:0007669"/>
    <property type="project" value="TreeGrafter"/>
</dbReference>
<dbReference type="SMART" id="SM00116">
    <property type="entry name" value="CBS"/>
    <property type="match status" value="2"/>
</dbReference>
<dbReference type="InterPro" id="IPR005170">
    <property type="entry name" value="Transptr-assoc_dom"/>
</dbReference>
<dbReference type="AlphaFoldDB" id="A0A1G5K0I0"/>
<keyword evidence="4" id="KW-0677">Repeat</keyword>
<dbReference type="EMBL" id="FMUS01000022">
    <property type="protein sequence ID" value="SCY93379.1"/>
    <property type="molecule type" value="Genomic_DNA"/>
</dbReference>
<sequence>MRLLSYSFIWRSIILLILLILSGFFSASETALMSISKIRVRHMLEEEVEGAELINRLLEKPGKLLSTILVGNNAVNIGASALATSLAVERFGGKGVAISTAIMTILVLIFAEITPKSYAAKKAESVSLRVIKPMSLLIFILKPVVTVFTYITTGLVGLLGLKLDKDRPFITEEELKTMVNVSHEEGVLEVDEKQMIHNVFEFGDMNIRDVMVQRTDIVAFNINTPYEEIIGDFKEEQFSRYPVYDESIDNIVGMLYVKDLFFVENHEGFHIKNYMRKPSYTFEFKKISEVFKEMKKNRIHIAVVLDEYGGTAGIVTMEDMIEEIVGEIQDEYDENEIEIQAVNENEYIADGIVKISLVNELLKINIETEEFDSIGGFIIGELGRLPKVGEVIEVDGIRFTVEMVDKNRVKSIRITK</sequence>
<dbReference type="InterPro" id="IPR036318">
    <property type="entry name" value="FAD-bd_PCMH-like_sf"/>
</dbReference>
<dbReference type="InterPro" id="IPR016169">
    <property type="entry name" value="FAD-bd_PCMH_sub2"/>
</dbReference>
<keyword evidence="7 9" id="KW-0472">Membrane</keyword>
<evidence type="ECO:0000256" key="4">
    <source>
        <dbReference type="ARBA" id="ARBA00022737"/>
    </source>
</evidence>
<dbReference type="Pfam" id="PF00571">
    <property type="entry name" value="CBS"/>
    <property type="match status" value="2"/>
</dbReference>
<keyword evidence="14" id="KW-1185">Reference proteome</keyword>
<evidence type="ECO:0000256" key="10">
    <source>
        <dbReference type="SAM" id="Phobius"/>
    </source>
</evidence>
<name>A0A1G5K0I0_9FIRM</name>
<dbReference type="InterPro" id="IPR002550">
    <property type="entry name" value="CNNM"/>
</dbReference>
<feature type="domain" description="CNNM transmembrane" evidence="12">
    <location>
        <begin position="4"/>
        <end position="192"/>
    </location>
</feature>